<dbReference type="Proteomes" id="UP000838749">
    <property type="component" value="Unassembled WGS sequence"/>
</dbReference>
<accession>A0ABN8FK02</accession>
<dbReference type="InterPro" id="IPR036582">
    <property type="entry name" value="Mao_N_sf"/>
</dbReference>
<dbReference type="RefSeq" id="WP_234535070.1">
    <property type="nucleotide sequence ID" value="NZ_CAKMAB010000014.1"/>
</dbReference>
<name>A0ABN8FK02_9BACL</name>
<comment type="caution">
    <text evidence="3">The sequence shown here is derived from an EMBL/GenBank/DDBJ whole genome shotgun (WGS) entry which is preliminary data.</text>
</comment>
<dbReference type="Pfam" id="PF07833">
    <property type="entry name" value="Cu_amine_oxidN1"/>
    <property type="match status" value="1"/>
</dbReference>
<keyword evidence="4" id="KW-1185">Reference proteome</keyword>
<evidence type="ECO:0000259" key="2">
    <source>
        <dbReference type="Pfam" id="PF07833"/>
    </source>
</evidence>
<proteinExistence type="predicted"/>
<evidence type="ECO:0000313" key="4">
    <source>
        <dbReference type="Proteomes" id="UP000838749"/>
    </source>
</evidence>
<dbReference type="EMBL" id="CAKMAB010000014">
    <property type="protein sequence ID" value="CAH1056819.1"/>
    <property type="molecule type" value="Genomic_DNA"/>
</dbReference>
<evidence type="ECO:0000256" key="1">
    <source>
        <dbReference type="SAM" id="SignalP"/>
    </source>
</evidence>
<evidence type="ECO:0000313" key="3">
    <source>
        <dbReference type="EMBL" id="CAH1056819.1"/>
    </source>
</evidence>
<dbReference type="InterPro" id="IPR012854">
    <property type="entry name" value="Cu_amine_oxidase-like_N"/>
</dbReference>
<reference evidence="3" key="1">
    <citation type="submission" date="2021-12" db="EMBL/GenBank/DDBJ databases">
        <authorList>
            <person name="Criscuolo A."/>
        </authorList>
    </citation>
    <scope>NUCLEOTIDE SEQUENCE</scope>
    <source>
        <strain evidence="3">CIP111894</strain>
    </source>
</reference>
<gene>
    <name evidence="3" type="ORF">PAECIP111894_02974</name>
</gene>
<dbReference type="Gene3D" id="3.30.457.10">
    <property type="entry name" value="Copper amine oxidase-like, N-terminal domain"/>
    <property type="match status" value="1"/>
</dbReference>
<protein>
    <recommendedName>
        <fullName evidence="2">Copper amine oxidase-like N-terminal domain-containing protein</fullName>
    </recommendedName>
</protein>
<sequence>MLKTPRLLWVVGLAMVLIALFPTASFAANKDIKATINGKQLYFDVNPQSIDGRIFVPMRGIFEALGAEIKWDGETQTVTGLKGETTVKLTINQKQAYINGKTVTLDAPATIAKGSTLVPVRFIAESLGADVKWDALTSTVIILQGEVTASDYYYFLYNSKSVSAGDIMAIKSYIGKFRSTNNIMLDVTEEKDAVNIYQRLQSDSTKQSGKLLGIQIFGASEDVPAFNYLSKTATIFPDRSMSRFDLVLNGERFLTDYFYSSFKNDTAQLKKEISPYAVFDEKTVKIDFEPQWKVVRLPLSKGEIEGYLKRFDEYTTKRNAQKSIPVVNFSSPTYGIIPGTPEDGEDFRDPNDERRLLYQKDDYSYVLQRLDKEFNILKNYRLYGNQQGDIKVKTNVSGDYTKDNVAKENGTGIVDFFFNGAGNFTKTKFKVVERGDEAPSIGSDSSEKIMTSETVNKVLSKNYYTMIMMQSEDAKNLSNKSLVHEMMANGKAISIIAGSNKILPGGLNNIASLEDMKPTLYYFTYNFYKNQSEGLNRTDSYLNASKAFVTELLNHQDLKWDPNFEFGITNLASLHNLGVIEYKN</sequence>
<organism evidence="3 4">
    <name type="scientific">Paenibacillus pseudetheri</name>
    <dbReference type="NCBI Taxonomy" id="2897682"/>
    <lineage>
        <taxon>Bacteria</taxon>
        <taxon>Bacillati</taxon>
        <taxon>Bacillota</taxon>
        <taxon>Bacilli</taxon>
        <taxon>Bacillales</taxon>
        <taxon>Paenibacillaceae</taxon>
        <taxon>Paenibacillus</taxon>
    </lineage>
</organism>
<feature type="signal peptide" evidence="1">
    <location>
        <begin position="1"/>
        <end position="27"/>
    </location>
</feature>
<feature type="domain" description="Copper amine oxidase-like N-terminal" evidence="2">
    <location>
        <begin position="35"/>
        <end position="142"/>
    </location>
</feature>
<dbReference type="SUPFAM" id="SSF55383">
    <property type="entry name" value="Copper amine oxidase, domain N"/>
    <property type="match status" value="1"/>
</dbReference>
<feature type="chain" id="PRO_5045631792" description="Copper amine oxidase-like N-terminal domain-containing protein" evidence="1">
    <location>
        <begin position="28"/>
        <end position="584"/>
    </location>
</feature>
<keyword evidence="1" id="KW-0732">Signal</keyword>